<feature type="compositionally biased region" description="Polar residues" evidence="6">
    <location>
        <begin position="260"/>
        <end position="270"/>
    </location>
</feature>
<feature type="compositionally biased region" description="Basic residues" evidence="6">
    <location>
        <begin position="556"/>
        <end position="576"/>
    </location>
</feature>
<dbReference type="Pfam" id="PF17035">
    <property type="entry name" value="BET"/>
    <property type="match status" value="1"/>
</dbReference>
<dbReference type="FunFam" id="1.20.920.10:FF:000003">
    <property type="entry name" value="Bromodomain-containing protein 2"/>
    <property type="match status" value="1"/>
</dbReference>
<dbReference type="GO" id="GO:0006355">
    <property type="term" value="P:regulation of DNA-templated transcription"/>
    <property type="evidence" value="ECO:0007669"/>
    <property type="project" value="TreeGrafter"/>
</dbReference>
<feature type="compositionally biased region" description="Basic and acidic residues" evidence="6">
    <location>
        <begin position="1257"/>
        <end position="1266"/>
    </location>
</feature>
<dbReference type="InterPro" id="IPR001487">
    <property type="entry name" value="Bromodomain"/>
</dbReference>
<dbReference type="PANTHER" id="PTHR22880">
    <property type="entry name" value="FALZ-RELATED BROMODOMAIN-CONTAINING PROTEINS"/>
    <property type="match status" value="1"/>
</dbReference>
<keyword evidence="2" id="KW-0156">Chromatin regulator</keyword>
<dbReference type="FunFam" id="1.20.1270.220:FF:000001">
    <property type="entry name" value="bromodomain-containing protein 2 isoform X1"/>
    <property type="match status" value="1"/>
</dbReference>
<evidence type="ECO:0000256" key="4">
    <source>
        <dbReference type="ARBA" id="ARBA00044509"/>
    </source>
</evidence>
<dbReference type="PRINTS" id="PR00503">
    <property type="entry name" value="BROMODOMAIN"/>
</dbReference>
<keyword evidence="1" id="KW-0677">Repeat</keyword>
<feature type="compositionally biased region" description="Low complexity" evidence="6">
    <location>
        <begin position="1369"/>
        <end position="1384"/>
    </location>
</feature>
<feature type="compositionally biased region" description="Pro residues" evidence="6">
    <location>
        <begin position="283"/>
        <end position="293"/>
    </location>
</feature>
<evidence type="ECO:0000259" key="7">
    <source>
        <dbReference type="PROSITE" id="PS50014"/>
    </source>
</evidence>
<dbReference type="CDD" id="cd05498">
    <property type="entry name" value="Bromo_Brdt_II_like"/>
    <property type="match status" value="1"/>
</dbReference>
<dbReference type="InterPro" id="IPR038336">
    <property type="entry name" value="NET_sf"/>
</dbReference>
<feature type="domain" description="Bromo" evidence="7">
    <location>
        <begin position="459"/>
        <end position="531"/>
    </location>
</feature>
<dbReference type="InterPro" id="IPR036427">
    <property type="entry name" value="Bromodomain-like_sf"/>
</dbReference>
<dbReference type="PROSITE" id="PS51525">
    <property type="entry name" value="NET"/>
    <property type="match status" value="1"/>
</dbReference>
<feature type="compositionally biased region" description="Polar residues" evidence="6">
    <location>
        <begin position="384"/>
        <end position="400"/>
    </location>
</feature>
<dbReference type="PANTHER" id="PTHR22880:SF245">
    <property type="entry name" value="BROMODOMAIN-CONTAINING PROTEIN 4"/>
    <property type="match status" value="1"/>
</dbReference>
<dbReference type="SMART" id="SM00297">
    <property type="entry name" value="BROMO"/>
    <property type="match status" value="2"/>
</dbReference>
<feature type="compositionally biased region" description="Basic and acidic residues" evidence="6">
    <location>
        <begin position="1414"/>
        <end position="1426"/>
    </location>
</feature>
<feature type="region of interest" description="Disordered" evidence="6">
    <location>
        <begin position="730"/>
        <end position="846"/>
    </location>
</feature>
<dbReference type="PROSITE" id="PS50014">
    <property type="entry name" value="BROMODOMAIN_2"/>
    <property type="match status" value="2"/>
</dbReference>
<dbReference type="InterPro" id="IPR043508">
    <property type="entry name" value="Bromo_Brdt_I"/>
</dbReference>
<feature type="compositionally biased region" description="Polar residues" evidence="6">
    <location>
        <begin position="433"/>
        <end position="442"/>
    </location>
</feature>
<dbReference type="InterPro" id="IPR050935">
    <property type="entry name" value="Bromo_chromatin_reader"/>
</dbReference>
<feature type="compositionally biased region" description="Low complexity" evidence="6">
    <location>
        <begin position="88"/>
        <end position="103"/>
    </location>
</feature>
<feature type="compositionally biased region" description="Polar residues" evidence="6">
    <location>
        <begin position="1073"/>
        <end position="1082"/>
    </location>
</feature>
<protein>
    <submittedName>
        <fullName evidence="9">Bromodomain containing 4</fullName>
    </submittedName>
</protein>
<evidence type="ECO:0000259" key="8">
    <source>
        <dbReference type="PROSITE" id="PS51525"/>
    </source>
</evidence>
<dbReference type="Gene3D" id="1.20.920.10">
    <property type="entry name" value="Bromodomain-like"/>
    <property type="match status" value="2"/>
</dbReference>
<feature type="compositionally biased region" description="Polar residues" evidence="6">
    <location>
        <begin position="105"/>
        <end position="121"/>
    </location>
</feature>
<feature type="compositionally biased region" description="Low complexity" evidence="6">
    <location>
        <begin position="930"/>
        <end position="953"/>
    </location>
</feature>
<feature type="compositionally biased region" description="Pro residues" evidence="6">
    <location>
        <begin position="313"/>
        <end position="323"/>
    </location>
</feature>
<dbReference type="CDD" id="cd05497">
    <property type="entry name" value="Bromo_Brdt_I_like"/>
    <property type="match status" value="1"/>
</dbReference>
<accession>A0A8C2IR70</accession>
<dbReference type="GO" id="GO:0006338">
    <property type="term" value="P:chromatin remodeling"/>
    <property type="evidence" value="ECO:0007669"/>
    <property type="project" value="TreeGrafter"/>
</dbReference>
<feature type="compositionally biased region" description="Low complexity" evidence="6">
    <location>
        <begin position="754"/>
        <end position="768"/>
    </location>
</feature>
<feature type="compositionally biased region" description="Polar residues" evidence="6">
    <location>
        <begin position="1095"/>
        <end position="1121"/>
    </location>
</feature>
<feature type="region of interest" description="Disordered" evidence="6">
    <location>
        <begin position="68"/>
        <end position="121"/>
    </location>
</feature>
<dbReference type="Proteomes" id="UP000694701">
    <property type="component" value="Unplaced"/>
</dbReference>
<dbReference type="PROSITE" id="PS00633">
    <property type="entry name" value="BROMODOMAIN_1"/>
    <property type="match status" value="2"/>
</dbReference>
<feature type="region of interest" description="Disordered" evidence="6">
    <location>
        <begin position="548"/>
        <end position="657"/>
    </location>
</feature>
<evidence type="ECO:0000256" key="6">
    <source>
        <dbReference type="SAM" id="MobiDB-lite"/>
    </source>
</evidence>
<feature type="domain" description="NET" evidence="8">
    <location>
        <begin position="655"/>
        <end position="737"/>
    </location>
</feature>
<evidence type="ECO:0000256" key="2">
    <source>
        <dbReference type="ARBA" id="ARBA00022853"/>
    </source>
</evidence>
<feature type="compositionally biased region" description="Pro residues" evidence="6">
    <location>
        <begin position="1385"/>
        <end position="1404"/>
    </location>
</feature>
<dbReference type="InterPro" id="IPR043509">
    <property type="entry name" value="Bromo_Brdt_II"/>
</dbReference>
<dbReference type="GO" id="GO:0000785">
    <property type="term" value="C:chromatin"/>
    <property type="evidence" value="ECO:0007669"/>
    <property type="project" value="TreeGrafter"/>
</dbReference>
<feature type="region of interest" description="Disordered" evidence="6">
    <location>
        <begin position="230"/>
        <end position="331"/>
    </location>
</feature>
<dbReference type="Ensembl" id="ENSCCRT00020090288.1">
    <property type="protein sequence ID" value="ENSCCRP00020082487.1"/>
    <property type="gene ID" value="ENSCCRG00020038079.1"/>
</dbReference>
<feature type="compositionally biased region" description="Basic and acidic residues" evidence="6">
    <location>
        <begin position="1309"/>
        <end position="1368"/>
    </location>
</feature>
<dbReference type="GO" id="GO:0005634">
    <property type="term" value="C:nucleus"/>
    <property type="evidence" value="ECO:0007669"/>
    <property type="project" value="TreeGrafter"/>
</dbReference>
<comment type="similarity">
    <text evidence="4">Belongs to the BET family.</text>
</comment>
<keyword evidence="3 5" id="KW-0103">Bromodomain</keyword>
<feature type="compositionally biased region" description="Polar residues" evidence="6">
    <location>
        <begin position="814"/>
        <end position="828"/>
    </location>
</feature>
<organism evidence="9 10">
    <name type="scientific">Cyprinus carpio</name>
    <name type="common">Common carp</name>
    <dbReference type="NCBI Taxonomy" id="7962"/>
    <lineage>
        <taxon>Eukaryota</taxon>
        <taxon>Metazoa</taxon>
        <taxon>Chordata</taxon>
        <taxon>Craniata</taxon>
        <taxon>Vertebrata</taxon>
        <taxon>Euteleostomi</taxon>
        <taxon>Actinopterygii</taxon>
        <taxon>Neopterygii</taxon>
        <taxon>Teleostei</taxon>
        <taxon>Ostariophysi</taxon>
        <taxon>Cypriniformes</taxon>
        <taxon>Cyprinidae</taxon>
        <taxon>Cyprininae</taxon>
        <taxon>Cyprinus</taxon>
    </lineage>
</organism>
<feature type="compositionally biased region" description="Polar residues" evidence="6">
    <location>
        <begin position="1288"/>
        <end position="1308"/>
    </location>
</feature>
<evidence type="ECO:0000256" key="1">
    <source>
        <dbReference type="ARBA" id="ARBA00022737"/>
    </source>
</evidence>
<feature type="region of interest" description="Disordered" evidence="6">
    <location>
        <begin position="865"/>
        <end position="1426"/>
    </location>
</feature>
<dbReference type="Pfam" id="PF00439">
    <property type="entry name" value="Bromodomain"/>
    <property type="match status" value="2"/>
</dbReference>
<dbReference type="InterPro" id="IPR018359">
    <property type="entry name" value="Bromodomain_CS"/>
</dbReference>
<evidence type="ECO:0000313" key="10">
    <source>
        <dbReference type="Proteomes" id="UP000694701"/>
    </source>
</evidence>
<evidence type="ECO:0000313" key="9">
    <source>
        <dbReference type="Ensembl" id="ENSCCRP00020082487.1"/>
    </source>
</evidence>
<name>A0A8C2IR70_CYPCA</name>
<dbReference type="SUPFAM" id="SSF47370">
    <property type="entry name" value="Bromodomain"/>
    <property type="match status" value="2"/>
</dbReference>
<feature type="domain" description="Bromo" evidence="7">
    <location>
        <begin position="137"/>
        <end position="209"/>
    </location>
</feature>
<feature type="region of interest" description="Disordered" evidence="6">
    <location>
        <begin position="361"/>
        <end position="442"/>
    </location>
</feature>
<reference evidence="9" key="1">
    <citation type="submission" date="2025-08" db="UniProtKB">
        <authorList>
            <consortium name="Ensembl"/>
        </authorList>
    </citation>
    <scope>IDENTIFICATION</scope>
</reference>
<proteinExistence type="inferred from homology"/>
<evidence type="ECO:0000256" key="3">
    <source>
        <dbReference type="ARBA" id="ARBA00023117"/>
    </source>
</evidence>
<dbReference type="FunFam" id="1.20.920.10:FF:000002">
    <property type="entry name" value="Bromodomain-containing protein 4"/>
    <property type="match status" value="1"/>
</dbReference>
<sequence>MDYKMHSKSNDLLDFQTLDALLEKIAHCSVPVKRESSEECNGISGALPVEPAPGSRLNEWCPAPPPPVPLPAIHPNSMGDGLDAVQMSGSSSSQGQPSSQAPSLFNPNAPETTNPSRPKRQTNQLQYLLKVVLKSLWKHQFAWPFHSPVDAVKLNLPDYYKIIKNPMDMGTIKKRLENNYYINAQECIQDFNTMFTNCYIYNKPGDDIVLMAEALEKVFLHKISEMPQQEVELTTTAGKGRGRGRRDPDINLKIAPGLESSPTIPQTRGLSSLAPGPQMRGPPQGPPTLPPQPTMQALPPRVPPSLPLLPSLPTHPPLAPQLGPPFSMGPTDCNPQVPIITAVPPPTQTALPPVLMQQSAPPILQSPIPMPHKQRKSQKRKADTTTPTANDPLNESSPAESKSGKTLPRRDTTRPSKVSKKEAPDSQHHWTPITGTHSPKQQEQLRYCSGIVKDMFAKKHAAYAWPFYKPVDVDALGLHDYHDIIKHPMDLSTIKDKLENRQYRDAQEFAADVRLMFSNCYKYNPPDHEVVAMARKLQLKAVHEQLAALSQPQATKPKKKEKEKKEKKKDKHKKKAGVMPALEEILDPPPTLKAQGKPKNKDPLPKKPKKLSKKEGGKGNRSMAPPGAAPPTLQPVVGLDPEEDLGLTGGAAMAGMPAGEKCKPMSYEEKRQLSLDINKLPGDKLGRVVHIIQSREPSLKNSNPDEIEIDFETLKPSTLRELERYVSSCLRKKKKPVSVPEKSMEAVSAAKTKGSSSDSGSSSESSSSESEDSETGMASKLKKRGRGEGKKAHHQAVAPGMPQPQVPHQPQTPALQPSAQLKLQQQHPSPAAYMPPPVTALEPSQLLENPFDPLAHFVQPLMHLSHHANDSPSPAPPHLNAHPPGGPVSPETHPFLNQHPILPSPALHNALPQQPSRPSNRAAPLPTKPPQQSTPQQQQQPQQTLPQQLQSQQPPQPQHHLPPHLLHPPQQIRQRPLSPPTLTPQGLLSSQPPQMLLEDDEEPVPSMPLPMYLQHLQPNRLQQQQQPPPTSLMQSLQSRPQQPGQQSLLQSVQVQSQMSQQSSLPPPQIPVQTQAQPSPQLSQHQARHMQHAQQLSFSQGPVQTTQTQPSQHKVSMPSTKAQQIIQQHPSQHHSPRQHKSDSYNSAHMRDNPSPLMMHSPQMSQYALVHPSPPQVPKKEPQQGPSALGSIKEEKLPPSPVMRGEPFSPAMRQDPHKHPESKPTMPGHSQQKADMKPLESSRPVIRSSEQSGPPPSMQDKEKFKQEPKTPVAPKKVQDVKLKNMGSWASLAQKSTSAPSSGLKSSSDSFEQFRRAAREKEEREKALKAQAEQAEKDRLRREQEKLRGRDEEDSIETSRRPQEEPRRRQEQQQVQPPQQQHQTQPPAQNPAQPPSAPQPSQGPPQSPAASQSALDQQRELARRREQER</sequence>
<feature type="compositionally biased region" description="Low complexity" evidence="6">
    <location>
        <begin position="1013"/>
        <end position="1063"/>
    </location>
</feature>
<dbReference type="Gene3D" id="1.20.1270.220">
    <property type="match status" value="1"/>
</dbReference>
<evidence type="ECO:0000256" key="5">
    <source>
        <dbReference type="PROSITE-ProRule" id="PRU00035"/>
    </source>
</evidence>
<dbReference type="InterPro" id="IPR027353">
    <property type="entry name" value="NET_dom"/>
</dbReference>
<feature type="compositionally biased region" description="Polar residues" evidence="6">
    <location>
        <begin position="983"/>
        <end position="993"/>
    </location>
</feature>
<feature type="compositionally biased region" description="Basic and acidic residues" evidence="6">
    <location>
        <begin position="408"/>
        <end position="428"/>
    </location>
</feature>